<sequence>MEKPMPQRITSWPFFLQGESVCAHQGIGPEILPGGQHDRSPALPQVRLPVLHEIRALQLPVELANSTHHQEVRRLSHRRGPLKKTHFSEHADPHSRTVCGKRRHWWSFTPFQDLTMVVKQSWLTHFDFACQKVQVLSYIDHQRSLQTVTKRVGPS</sequence>
<proteinExistence type="predicted"/>
<accession>V8N560</accession>
<evidence type="ECO:0000313" key="1">
    <source>
        <dbReference type="EMBL" id="ETE57270.1"/>
    </source>
</evidence>
<feature type="non-terminal residue" evidence="1">
    <location>
        <position position="1"/>
    </location>
</feature>
<comment type="caution">
    <text evidence="1">The sequence shown here is derived from an EMBL/GenBank/DDBJ whole genome shotgun (WGS) entry which is preliminary data.</text>
</comment>
<evidence type="ECO:0000313" key="2">
    <source>
        <dbReference type="Proteomes" id="UP000018936"/>
    </source>
</evidence>
<organism evidence="1 2">
    <name type="scientific">Ophiophagus hannah</name>
    <name type="common">King cobra</name>
    <name type="synonym">Naja hannah</name>
    <dbReference type="NCBI Taxonomy" id="8665"/>
    <lineage>
        <taxon>Eukaryota</taxon>
        <taxon>Metazoa</taxon>
        <taxon>Chordata</taxon>
        <taxon>Craniata</taxon>
        <taxon>Vertebrata</taxon>
        <taxon>Euteleostomi</taxon>
        <taxon>Lepidosauria</taxon>
        <taxon>Squamata</taxon>
        <taxon>Bifurcata</taxon>
        <taxon>Unidentata</taxon>
        <taxon>Episquamata</taxon>
        <taxon>Toxicofera</taxon>
        <taxon>Serpentes</taxon>
        <taxon>Colubroidea</taxon>
        <taxon>Elapidae</taxon>
        <taxon>Elapinae</taxon>
        <taxon>Ophiophagus</taxon>
    </lineage>
</organism>
<dbReference type="EMBL" id="AZIM01008981">
    <property type="protein sequence ID" value="ETE57270.1"/>
    <property type="molecule type" value="Genomic_DNA"/>
</dbReference>
<dbReference type="Proteomes" id="UP000018936">
    <property type="component" value="Unassembled WGS sequence"/>
</dbReference>
<keyword evidence="2" id="KW-1185">Reference proteome</keyword>
<name>V8N560_OPHHA</name>
<gene>
    <name evidence="1" type="ORF">L345_17017</name>
</gene>
<dbReference type="AlphaFoldDB" id="V8N560"/>
<reference evidence="1 2" key="1">
    <citation type="journal article" date="2013" name="Proc. Natl. Acad. Sci. U.S.A.">
        <title>The king cobra genome reveals dynamic gene evolution and adaptation in the snake venom system.</title>
        <authorList>
            <person name="Vonk F.J."/>
            <person name="Casewell N.R."/>
            <person name="Henkel C.V."/>
            <person name="Heimberg A.M."/>
            <person name="Jansen H.J."/>
            <person name="McCleary R.J."/>
            <person name="Kerkkamp H.M."/>
            <person name="Vos R.A."/>
            <person name="Guerreiro I."/>
            <person name="Calvete J.J."/>
            <person name="Wuster W."/>
            <person name="Woods A.E."/>
            <person name="Logan J.M."/>
            <person name="Harrison R.A."/>
            <person name="Castoe T.A."/>
            <person name="de Koning A.P."/>
            <person name="Pollock D.D."/>
            <person name="Yandell M."/>
            <person name="Calderon D."/>
            <person name="Renjifo C."/>
            <person name="Currier R.B."/>
            <person name="Salgado D."/>
            <person name="Pla D."/>
            <person name="Sanz L."/>
            <person name="Hyder A.S."/>
            <person name="Ribeiro J.M."/>
            <person name="Arntzen J.W."/>
            <person name="van den Thillart G.E."/>
            <person name="Boetzer M."/>
            <person name="Pirovano W."/>
            <person name="Dirks R.P."/>
            <person name="Spaink H.P."/>
            <person name="Duboule D."/>
            <person name="McGlinn E."/>
            <person name="Kini R.M."/>
            <person name="Richardson M.K."/>
        </authorList>
    </citation>
    <scope>NUCLEOTIDE SEQUENCE</scope>
    <source>
        <tissue evidence="1">Blood</tissue>
    </source>
</reference>
<protein>
    <submittedName>
        <fullName evidence="1">Uncharacterized protein</fullName>
    </submittedName>
</protein>